<dbReference type="Proteomes" id="UP000030746">
    <property type="component" value="Unassembled WGS sequence"/>
</dbReference>
<name>V4B136_LOTGI</name>
<dbReference type="KEGG" id="lgi:LOTGIDRAFT_156597"/>
<feature type="region of interest" description="Disordered" evidence="1">
    <location>
        <begin position="215"/>
        <end position="256"/>
    </location>
</feature>
<dbReference type="EMBL" id="KB199905">
    <property type="protein sequence ID" value="ESP03993.1"/>
    <property type="molecule type" value="Genomic_DNA"/>
</dbReference>
<dbReference type="HOGENOM" id="CLU_1086982_0_0_1"/>
<dbReference type="OrthoDB" id="2157345at2759"/>
<gene>
    <name evidence="2" type="ORF">LOTGIDRAFT_156597</name>
</gene>
<organism evidence="2 3">
    <name type="scientific">Lottia gigantea</name>
    <name type="common">Giant owl limpet</name>
    <dbReference type="NCBI Taxonomy" id="225164"/>
    <lineage>
        <taxon>Eukaryota</taxon>
        <taxon>Metazoa</taxon>
        <taxon>Spiralia</taxon>
        <taxon>Lophotrochozoa</taxon>
        <taxon>Mollusca</taxon>
        <taxon>Gastropoda</taxon>
        <taxon>Patellogastropoda</taxon>
        <taxon>Lottioidea</taxon>
        <taxon>Lottiidae</taxon>
        <taxon>Lottia</taxon>
    </lineage>
</organism>
<protein>
    <submittedName>
        <fullName evidence="2">Uncharacterized protein</fullName>
    </submittedName>
</protein>
<feature type="compositionally biased region" description="Basic and acidic residues" evidence="1">
    <location>
        <begin position="247"/>
        <end position="256"/>
    </location>
</feature>
<proteinExistence type="predicted"/>
<sequence>MAAVNTNGPLPPPTRVNKNFLVGKPNPKWGENLPQDFFERLKLFEEESRLRKQELNEKTLEEIKHNLEQKLAGQHKLSKREEQMYDALKDVSLPALFMPYKTGNVYNPRAHQYFHPTGSQDMRLTQPPSVFQLPPLKAGDWVTLLAMVTEKHENLTKHKTILWNITHFVNKKMSVLNLFDLSRNFQRPKESWLMDKYIQQQQPLEYPGLIASSDRTASGFKSSSGPQLPLDSKCSNSLTDRQQQPDTSRHDQQVQA</sequence>
<feature type="compositionally biased region" description="Polar residues" evidence="1">
    <location>
        <begin position="215"/>
        <end position="226"/>
    </location>
</feature>
<dbReference type="STRING" id="225164.V4B136"/>
<evidence type="ECO:0000313" key="2">
    <source>
        <dbReference type="EMBL" id="ESP03993.1"/>
    </source>
</evidence>
<evidence type="ECO:0000256" key="1">
    <source>
        <dbReference type="SAM" id="MobiDB-lite"/>
    </source>
</evidence>
<keyword evidence="3" id="KW-1185">Reference proteome</keyword>
<dbReference type="GeneID" id="20237041"/>
<dbReference type="AlphaFoldDB" id="V4B136"/>
<reference evidence="2 3" key="1">
    <citation type="journal article" date="2013" name="Nature">
        <title>Insights into bilaterian evolution from three spiralian genomes.</title>
        <authorList>
            <person name="Simakov O."/>
            <person name="Marletaz F."/>
            <person name="Cho S.J."/>
            <person name="Edsinger-Gonzales E."/>
            <person name="Havlak P."/>
            <person name="Hellsten U."/>
            <person name="Kuo D.H."/>
            <person name="Larsson T."/>
            <person name="Lv J."/>
            <person name="Arendt D."/>
            <person name="Savage R."/>
            <person name="Osoegawa K."/>
            <person name="de Jong P."/>
            <person name="Grimwood J."/>
            <person name="Chapman J.A."/>
            <person name="Shapiro H."/>
            <person name="Aerts A."/>
            <person name="Otillar R.P."/>
            <person name="Terry A.Y."/>
            <person name="Boore J.L."/>
            <person name="Grigoriev I.V."/>
            <person name="Lindberg D.R."/>
            <person name="Seaver E.C."/>
            <person name="Weisblat D.A."/>
            <person name="Putnam N.H."/>
            <person name="Rokhsar D.S."/>
        </authorList>
    </citation>
    <scope>NUCLEOTIDE SEQUENCE [LARGE SCALE GENOMIC DNA]</scope>
</reference>
<accession>V4B136</accession>
<evidence type="ECO:0000313" key="3">
    <source>
        <dbReference type="Proteomes" id="UP000030746"/>
    </source>
</evidence>
<dbReference type="CTD" id="20237041"/>
<feature type="compositionally biased region" description="Polar residues" evidence="1">
    <location>
        <begin position="233"/>
        <end position="246"/>
    </location>
</feature>
<dbReference type="RefSeq" id="XP_009045475.1">
    <property type="nucleotide sequence ID" value="XM_009047227.1"/>
</dbReference>